<dbReference type="PANTHER" id="PTHR16222">
    <property type="entry name" value="ADP-RIBOSYLGLYCOHYDROLASE"/>
    <property type="match status" value="1"/>
</dbReference>
<dbReference type="Gene3D" id="1.10.4080.10">
    <property type="entry name" value="ADP-ribosylation/Crystallin J1"/>
    <property type="match status" value="1"/>
</dbReference>
<gene>
    <name evidence="2" type="ORF">H6G06_06225</name>
</gene>
<feature type="binding site" evidence="1">
    <location>
        <position position="223"/>
    </location>
    <ligand>
        <name>Mg(2+)</name>
        <dbReference type="ChEBI" id="CHEBI:18420"/>
        <label>1</label>
    </ligand>
</feature>
<reference evidence="3" key="1">
    <citation type="journal article" date="2020" name="ISME J.">
        <title>Comparative genomics reveals insights into cyanobacterial evolution and habitat adaptation.</title>
        <authorList>
            <person name="Chen M.Y."/>
            <person name="Teng W.K."/>
            <person name="Zhao L."/>
            <person name="Hu C.X."/>
            <person name="Zhou Y.K."/>
            <person name="Han B.P."/>
            <person name="Song L.R."/>
            <person name="Shu W.S."/>
        </authorList>
    </citation>
    <scope>NUCLEOTIDE SEQUENCE [LARGE SCALE GENOMIC DNA]</scope>
    <source>
        <strain evidence="3">FACHB-251</strain>
    </source>
</reference>
<feature type="binding site" evidence="1">
    <location>
        <position position="222"/>
    </location>
    <ligand>
        <name>Mg(2+)</name>
        <dbReference type="ChEBI" id="CHEBI:18420"/>
        <label>1</label>
    </ligand>
</feature>
<feature type="binding site" evidence="1">
    <location>
        <position position="220"/>
    </location>
    <ligand>
        <name>Mg(2+)</name>
        <dbReference type="ChEBI" id="CHEBI:18420"/>
        <label>1</label>
    </ligand>
</feature>
<feature type="binding site" evidence="1">
    <location>
        <position position="34"/>
    </location>
    <ligand>
        <name>Mg(2+)</name>
        <dbReference type="ChEBI" id="CHEBI:18420"/>
        <label>1</label>
    </ligand>
</feature>
<dbReference type="InterPro" id="IPR036705">
    <property type="entry name" value="Ribosyl_crysJ1_sf"/>
</dbReference>
<protein>
    <submittedName>
        <fullName evidence="2">ADP-ribosylglycohydrolase family protein</fullName>
    </submittedName>
</protein>
<dbReference type="PANTHER" id="PTHR16222:SF12">
    <property type="entry name" value="ADP-RIBOSYLGLYCOHYDROLASE-RELATED"/>
    <property type="match status" value="1"/>
</dbReference>
<dbReference type="Pfam" id="PF03747">
    <property type="entry name" value="ADP_ribosyl_GH"/>
    <property type="match status" value="1"/>
</dbReference>
<evidence type="ECO:0000256" key="1">
    <source>
        <dbReference type="PIRSR" id="PIRSR605502-1"/>
    </source>
</evidence>
<sequence>MLGAIAGDIIGSVYEFDNIKTKDFPLFDDRCHFTDDTVLTLAVAEVILNADEFPDKTKYIDKFQYIQQFKSYYGEYPHASYGGHFMQWANSSSTEPYNSWGNGSAMRVSPIASAFDDLNIVLEEARHSAEVTHNHPEGIKGAQATAASIFLARTGYDKTTIKSYIQNTFGYNLEQTLDQIRPNYEYDMSCQGSVPQAIIAFLESIDFEDAIRNAISIGGDSDTIACITGGIAEAFYGGVPEYIAEWIFTKLDDHLWTITDKFMSQYYA</sequence>
<keyword evidence="1" id="KW-0479">Metal-binding</keyword>
<keyword evidence="1" id="KW-0460">Magnesium</keyword>
<feature type="binding site" evidence="1">
    <location>
        <position position="35"/>
    </location>
    <ligand>
        <name>Mg(2+)</name>
        <dbReference type="ChEBI" id="CHEBI:18420"/>
        <label>1</label>
    </ligand>
</feature>
<accession>A0A927A039</accession>
<feature type="binding site" evidence="1">
    <location>
        <position position="36"/>
    </location>
    <ligand>
        <name>Mg(2+)</name>
        <dbReference type="ChEBI" id="CHEBI:18420"/>
        <label>1</label>
    </ligand>
</feature>
<dbReference type="RefSeq" id="WP_190558106.1">
    <property type="nucleotide sequence ID" value="NZ_JACJQU010000002.1"/>
</dbReference>
<dbReference type="InterPro" id="IPR005502">
    <property type="entry name" value="Ribosyl_crysJ1"/>
</dbReference>
<dbReference type="SUPFAM" id="SSF101478">
    <property type="entry name" value="ADP-ribosylglycohydrolase"/>
    <property type="match status" value="1"/>
</dbReference>
<name>A0A927A039_9NOST</name>
<dbReference type="Proteomes" id="UP000662185">
    <property type="component" value="Unassembled WGS sequence"/>
</dbReference>
<keyword evidence="3" id="KW-1185">Reference proteome</keyword>
<comment type="caution">
    <text evidence="2">The sequence shown here is derived from an EMBL/GenBank/DDBJ whole genome shotgun (WGS) entry which is preliminary data.</text>
</comment>
<dbReference type="EMBL" id="JACJQU010000002">
    <property type="protein sequence ID" value="MBD2293091.1"/>
    <property type="molecule type" value="Genomic_DNA"/>
</dbReference>
<evidence type="ECO:0000313" key="2">
    <source>
        <dbReference type="EMBL" id="MBD2293091.1"/>
    </source>
</evidence>
<dbReference type="AlphaFoldDB" id="A0A927A039"/>
<dbReference type="GO" id="GO:0046872">
    <property type="term" value="F:metal ion binding"/>
    <property type="evidence" value="ECO:0007669"/>
    <property type="project" value="UniProtKB-KW"/>
</dbReference>
<proteinExistence type="predicted"/>
<comment type="cofactor">
    <cofactor evidence="1">
        <name>Mg(2+)</name>
        <dbReference type="ChEBI" id="CHEBI:18420"/>
    </cofactor>
    <text evidence="1">Binds 2 magnesium ions per subunit.</text>
</comment>
<dbReference type="InterPro" id="IPR050792">
    <property type="entry name" value="ADP-ribosylglycohydrolase"/>
</dbReference>
<organism evidence="2 3">
    <name type="scientific">Anabaena sphaerica FACHB-251</name>
    <dbReference type="NCBI Taxonomy" id="2692883"/>
    <lineage>
        <taxon>Bacteria</taxon>
        <taxon>Bacillati</taxon>
        <taxon>Cyanobacteriota</taxon>
        <taxon>Cyanophyceae</taxon>
        <taxon>Nostocales</taxon>
        <taxon>Nostocaceae</taxon>
        <taxon>Anabaena</taxon>
    </lineage>
</organism>
<evidence type="ECO:0000313" key="3">
    <source>
        <dbReference type="Proteomes" id="UP000662185"/>
    </source>
</evidence>